<feature type="region of interest" description="Disordered" evidence="1">
    <location>
        <begin position="48"/>
        <end position="72"/>
    </location>
</feature>
<gene>
    <name evidence="2" type="ORF">NCTC13645_00746</name>
</gene>
<reference evidence="2 3" key="1">
    <citation type="submission" date="2018-06" db="EMBL/GenBank/DDBJ databases">
        <authorList>
            <consortium name="Pathogen Informatics"/>
            <person name="Doyle S."/>
        </authorList>
    </citation>
    <scope>NUCLEOTIDE SEQUENCE [LARGE SCALE GENOMIC DNA]</scope>
    <source>
        <strain evidence="2 3">NCTC13645</strain>
    </source>
</reference>
<dbReference type="Proteomes" id="UP000254621">
    <property type="component" value="Unassembled WGS sequence"/>
</dbReference>
<proteinExistence type="predicted"/>
<dbReference type="STRING" id="1629.IV50_GL000861"/>
<name>A0A380NY71_WEIVI</name>
<feature type="compositionally biased region" description="Basic residues" evidence="1">
    <location>
        <begin position="48"/>
        <end position="59"/>
    </location>
</feature>
<accession>A0A380NY71</accession>
<dbReference type="AlphaFoldDB" id="A0A380NY71"/>
<sequence length="72" mass="8955">MDFKPGDTVKITIDAEIKNTEYLEAEHLYKKHARHKRVFMPMYNKYKHQQQKQSVRQRNKQNQIRYLKRHIQ</sequence>
<evidence type="ECO:0000256" key="1">
    <source>
        <dbReference type="SAM" id="MobiDB-lite"/>
    </source>
</evidence>
<evidence type="ECO:0000313" key="2">
    <source>
        <dbReference type="EMBL" id="SUP52843.1"/>
    </source>
</evidence>
<protein>
    <submittedName>
        <fullName evidence="2">Uncharacterized protein</fullName>
    </submittedName>
</protein>
<evidence type="ECO:0000313" key="3">
    <source>
        <dbReference type="Proteomes" id="UP000254621"/>
    </source>
</evidence>
<dbReference type="EMBL" id="UHIV01000001">
    <property type="protein sequence ID" value="SUP52843.1"/>
    <property type="molecule type" value="Genomic_DNA"/>
</dbReference>
<organism evidence="2 3">
    <name type="scientific">Weissella viridescens</name>
    <name type="common">Lactobacillus viridescens</name>
    <dbReference type="NCBI Taxonomy" id="1629"/>
    <lineage>
        <taxon>Bacteria</taxon>
        <taxon>Bacillati</taxon>
        <taxon>Bacillota</taxon>
        <taxon>Bacilli</taxon>
        <taxon>Lactobacillales</taxon>
        <taxon>Lactobacillaceae</taxon>
        <taxon>Weissella</taxon>
    </lineage>
</organism>